<sequence>MSRPRTLLQWSRSLVADWTCHFQHRPCSLAVPSRTYSTSHATFPFRLRRPPFPAQNLFSAQPRNIQTGQYFDKWHPTAGAEPGLSPVSNEAEWNPPEAGPKGEIRIIDYSNRQIEEHDVNGTDLEVFLRDHPKPQWAATRWIWVNGLNFDIIKCIGSSKNLHPLALEDVMDTHTTTKVDWYEDHCFLEMNLVKLAHGDQTPSYAPSTDPHSHGEIKERGSWRTLVPGRFGMSVEQVSAFLTSDNTVITIFEHSGRDVLDPIMTRLRSTQTVVRSSNDPSMLLQAVVDAIVDLSLPIGRAVGQAFDDLEQAVLAKPTIGQSKQLHILRSGLTQLMENANAIGILVRTLCDHGSVPGSGRAEGSPISPLKEQVKTSVEISPTTQIYLRDVQDHVTALSNNTRTSIRSAENLSSLIFNTIAASQNESVRSLTLVSSFFLPLTFLTGYFGMNFDPMPVVNNHSDQFFWVIAIPVMASTMALLMKTRSRINRTEPWARQTTQADPASDRRLRR</sequence>
<dbReference type="PANTHER" id="PTHR46494">
    <property type="entry name" value="CORA FAMILY METAL ION TRANSPORTER (EUROFUNG)"/>
    <property type="match status" value="1"/>
</dbReference>
<evidence type="ECO:0000313" key="12">
    <source>
        <dbReference type="Proteomes" id="UP000230605"/>
    </source>
</evidence>
<evidence type="ECO:0000313" key="11">
    <source>
        <dbReference type="EMBL" id="WPA97277.1"/>
    </source>
</evidence>
<feature type="region of interest" description="Disordered" evidence="8">
    <location>
        <begin position="488"/>
        <end position="508"/>
    </location>
</feature>
<dbReference type="Gene3D" id="1.20.58.340">
    <property type="entry name" value="Magnesium transport protein CorA, transmembrane region"/>
    <property type="match status" value="2"/>
</dbReference>
<keyword evidence="3" id="KW-0813">Transport</keyword>
<keyword evidence="6 9" id="KW-1133">Transmembrane helix</keyword>
<dbReference type="SUPFAM" id="SSF143865">
    <property type="entry name" value="CorA soluble domain-like"/>
    <property type="match status" value="1"/>
</dbReference>
<organism evidence="10 12">
    <name type="scientific">Cercospora beticola</name>
    <name type="common">Sugarbeet leaf spot fungus</name>
    <dbReference type="NCBI Taxonomy" id="122368"/>
    <lineage>
        <taxon>Eukaryota</taxon>
        <taxon>Fungi</taxon>
        <taxon>Dikarya</taxon>
        <taxon>Ascomycota</taxon>
        <taxon>Pezizomycotina</taxon>
        <taxon>Dothideomycetes</taxon>
        <taxon>Dothideomycetidae</taxon>
        <taxon>Mycosphaerellales</taxon>
        <taxon>Mycosphaerellaceae</taxon>
        <taxon>Cercospora</taxon>
    </lineage>
</organism>
<dbReference type="GO" id="GO:0015095">
    <property type="term" value="F:magnesium ion transmembrane transporter activity"/>
    <property type="evidence" value="ECO:0007669"/>
    <property type="project" value="TreeGrafter"/>
</dbReference>
<dbReference type="EMBL" id="LKMD01000100">
    <property type="protein sequence ID" value="PIB01427.1"/>
    <property type="molecule type" value="Genomic_DNA"/>
</dbReference>
<name>A0A2G5I9D5_CERBT</name>
<reference evidence="11 13" key="2">
    <citation type="submission" date="2023-09" db="EMBL/GenBank/DDBJ databases">
        <title>Complete-Gapless Cercospora beticola genome.</title>
        <authorList>
            <person name="Wyatt N.A."/>
            <person name="Spanner R.E."/>
            <person name="Bolton M.D."/>
        </authorList>
    </citation>
    <scope>NUCLEOTIDE SEQUENCE [LARGE SCALE GENOMIC DNA]</scope>
    <source>
        <strain evidence="11">Cb09-40</strain>
    </source>
</reference>
<evidence type="ECO:0000313" key="13">
    <source>
        <dbReference type="Proteomes" id="UP001302367"/>
    </source>
</evidence>
<evidence type="ECO:0000256" key="8">
    <source>
        <dbReference type="SAM" id="MobiDB-lite"/>
    </source>
</evidence>
<accession>A0A2G5I9D5</accession>
<keyword evidence="7 9" id="KW-0472">Membrane</keyword>
<evidence type="ECO:0000313" key="10">
    <source>
        <dbReference type="EMBL" id="PIB01427.1"/>
    </source>
</evidence>
<dbReference type="GO" id="GO:0050897">
    <property type="term" value="F:cobalt ion binding"/>
    <property type="evidence" value="ECO:0007669"/>
    <property type="project" value="TreeGrafter"/>
</dbReference>
<dbReference type="OrthoDB" id="165352at2759"/>
<dbReference type="PANTHER" id="PTHR46494:SF1">
    <property type="entry name" value="CORA FAMILY METAL ION TRANSPORTER (EUROFUNG)"/>
    <property type="match status" value="1"/>
</dbReference>
<comment type="subcellular location">
    <subcellularLocation>
        <location evidence="1">Cell membrane</location>
        <topology evidence="1">Multi-pass membrane protein</topology>
    </subcellularLocation>
</comment>
<dbReference type="EMBL" id="CP134184">
    <property type="protein sequence ID" value="WPA97277.1"/>
    <property type="molecule type" value="Genomic_DNA"/>
</dbReference>
<proteinExistence type="inferred from homology"/>
<dbReference type="GO" id="GO:0005886">
    <property type="term" value="C:plasma membrane"/>
    <property type="evidence" value="ECO:0007669"/>
    <property type="project" value="UniProtKB-SubCell"/>
</dbReference>
<dbReference type="Pfam" id="PF01544">
    <property type="entry name" value="CorA"/>
    <property type="match status" value="1"/>
</dbReference>
<dbReference type="InterPro" id="IPR002523">
    <property type="entry name" value="MgTranspt_CorA/ZnTranspt_ZntB"/>
</dbReference>
<evidence type="ECO:0000256" key="4">
    <source>
        <dbReference type="ARBA" id="ARBA00022475"/>
    </source>
</evidence>
<evidence type="ECO:0008006" key="14">
    <source>
        <dbReference type="Google" id="ProtNLM"/>
    </source>
</evidence>
<evidence type="ECO:0000256" key="6">
    <source>
        <dbReference type="ARBA" id="ARBA00022989"/>
    </source>
</evidence>
<evidence type="ECO:0000256" key="1">
    <source>
        <dbReference type="ARBA" id="ARBA00004651"/>
    </source>
</evidence>
<dbReference type="Gene3D" id="3.30.460.20">
    <property type="entry name" value="CorA soluble domain-like"/>
    <property type="match status" value="1"/>
</dbReference>
<evidence type="ECO:0000256" key="9">
    <source>
        <dbReference type="SAM" id="Phobius"/>
    </source>
</evidence>
<feature type="transmembrane region" description="Helical" evidence="9">
    <location>
        <begin position="428"/>
        <end position="449"/>
    </location>
</feature>
<feature type="transmembrane region" description="Helical" evidence="9">
    <location>
        <begin position="461"/>
        <end position="479"/>
    </location>
</feature>
<protein>
    <recommendedName>
        <fullName evidence="14">Magnesium transport protein CorA</fullName>
    </recommendedName>
</protein>
<evidence type="ECO:0000256" key="7">
    <source>
        <dbReference type="ARBA" id="ARBA00023136"/>
    </source>
</evidence>
<evidence type="ECO:0000256" key="5">
    <source>
        <dbReference type="ARBA" id="ARBA00022692"/>
    </source>
</evidence>
<dbReference type="InterPro" id="IPR045861">
    <property type="entry name" value="CorA_cytoplasmic_dom"/>
</dbReference>
<dbReference type="GO" id="GO:0000287">
    <property type="term" value="F:magnesium ion binding"/>
    <property type="evidence" value="ECO:0007669"/>
    <property type="project" value="TreeGrafter"/>
</dbReference>
<keyword evidence="13" id="KW-1185">Reference proteome</keyword>
<keyword evidence="5 9" id="KW-0812">Transmembrane</keyword>
<reference evidence="10 12" key="1">
    <citation type="submission" date="2015-10" db="EMBL/GenBank/DDBJ databases">
        <title>The cercosporin biosynthetic gene cluster was horizontally transferred to several fungal lineages and shown to be expanded in Cercospora beticola based on microsynteny with recipient genomes.</title>
        <authorList>
            <person name="De Jonge R."/>
            <person name="Ebert M.K."/>
            <person name="Suttle J.C."/>
            <person name="Jurick Ii W.M."/>
            <person name="Secor G.A."/>
            <person name="Thomma B.P."/>
            <person name="Van De Peer Y."/>
            <person name="Bolton M.D."/>
        </authorList>
    </citation>
    <scope>NUCLEOTIDE SEQUENCE [LARGE SCALE GENOMIC DNA]</scope>
    <source>
        <strain evidence="10 12">09-40</strain>
    </source>
</reference>
<dbReference type="GO" id="GO:0015087">
    <property type="term" value="F:cobalt ion transmembrane transporter activity"/>
    <property type="evidence" value="ECO:0007669"/>
    <property type="project" value="TreeGrafter"/>
</dbReference>
<gene>
    <name evidence="10" type="ORF">CB0940_01825</name>
    <name evidence="11" type="ORF">RHO25_001886</name>
</gene>
<evidence type="ECO:0000256" key="2">
    <source>
        <dbReference type="ARBA" id="ARBA00009765"/>
    </source>
</evidence>
<keyword evidence="4" id="KW-1003">Cell membrane</keyword>
<dbReference type="Proteomes" id="UP001302367">
    <property type="component" value="Chromosome 1"/>
</dbReference>
<comment type="similarity">
    <text evidence="2">Belongs to the CorA metal ion transporter (MIT) (TC 1.A.35) family.</text>
</comment>
<evidence type="ECO:0000256" key="3">
    <source>
        <dbReference type="ARBA" id="ARBA00022448"/>
    </source>
</evidence>
<dbReference type="InterPro" id="IPR045863">
    <property type="entry name" value="CorA_TM1_TM2"/>
</dbReference>
<dbReference type="Proteomes" id="UP000230605">
    <property type="component" value="Chromosome 1"/>
</dbReference>
<dbReference type="SUPFAM" id="SSF144083">
    <property type="entry name" value="Magnesium transport protein CorA, transmembrane region"/>
    <property type="match status" value="1"/>
</dbReference>
<dbReference type="AlphaFoldDB" id="A0A2G5I9D5"/>